<dbReference type="GO" id="GO:0016874">
    <property type="term" value="F:ligase activity"/>
    <property type="evidence" value="ECO:0007669"/>
    <property type="project" value="UniProtKB-KW"/>
</dbReference>
<reference evidence="12 13" key="1">
    <citation type="submission" date="2023-02" db="EMBL/GenBank/DDBJ databases">
        <title>Oceanobacillus kimchii IFOP_LL358 isolated form Alexandrium catenella lab strain.</title>
        <authorList>
            <person name="Gajardo G."/>
            <person name="Ueki S."/>
            <person name="Maruyama F."/>
        </authorList>
    </citation>
    <scope>NUCLEOTIDE SEQUENCE [LARGE SCALE GENOMIC DNA]</scope>
    <source>
        <strain evidence="12 13">IFOP_LL358</strain>
    </source>
</reference>
<comment type="subunit">
    <text evidence="8">Monomer.</text>
</comment>
<evidence type="ECO:0000259" key="11">
    <source>
        <dbReference type="SMART" id="SM01016"/>
    </source>
</evidence>
<keyword evidence="5 8" id="KW-0648">Protein biosynthesis</keyword>
<gene>
    <name evidence="12" type="primary">argS_1</name>
    <name evidence="8" type="synonym">argS</name>
    <name evidence="12" type="ORF">MACH08_10440</name>
</gene>
<dbReference type="SMART" id="SM00836">
    <property type="entry name" value="DALR_1"/>
    <property type="match status" value="1"/>
</dbReference>
<dbReference type="PRINTS" id="PR01038">
    <property type="entry name" value="TRNASYNTHARG"/>
</dbReference>
<proteinExistence type="inferred from homology"/>
<dbReference type="Gene3D" id="3.40.50.620">
    <property type="entry name" value="HUPs"/>
    <property type="match status" value="1"/>
</dbReference>
<dbReference type="CDD" id="cd00671">
    <property type="entry name" value="ArgRS_core"/>
    <property type="match status" value="1"/>
</dbReference>
<dbReference type="Gene3D" id="1.10.730.10">
    <property type="entry name" value="Isoleucyl-tRNA Synthetase, Domain 1"/>
    <property type="match status" value="1"/>
</dbReference>
<organism evidence="12 13">
    <name type="scientific">Oceanobacillus kimchii</name>
    <dbReference type="NCBI Taxonomy" id="746691"/>
    <lineage>
        <taxon>Bacteria</taxon>
        <taxon>Bacillati</taxon>
        <taxon>Bacillota</taxon>
        <taxon>Bacilli</taxon>
        <taxon>Bacillales</taxon>
        <taxon>Bacillaceae</taxon>
        <taxon>Oceanobacillus</taxon>
    </lineage>
</organism>
<evidence type="ECO:0000256" key="6">
    <source>
        <dbReference type="ARBA" id="ARBA00023146"/>
    </source>
</evidence>
<keyword evidence="4 8" id="KW-0067">ATP-binding</keyword>
<dbReference type="Gene3D" id="3.30.1360.70">
    <property type="entry name" value="Arginyl tRNA synthetase N-terminal domain"/>
    <property type="match status" value="1"/>
</dbReference>
<evidence type="ECO:0000256" key="5">
    <source>
        <dbReference type="ARBA" id="ARBA00022917"/>
    </source>
</evidence>
<dbReference type="EC" id="6.1.1.19" evidence="8"/>
<keyword evidence="8" id="KW-0963">Cytoplasm</keyword>
<dbReference type="RefSeq" id="WP_317957821.1">
    <property type="nucleotide sequence ID" value="NZ_BSKO01000001.1"/>
</dbReference>
<dbReference type="SUPFAM" id="SSF55190">
    <property type="entry name" value="Arginyl-tRNA synthetase (ArgRS), N-terminal 'additional' domain"/>
    <property type="match status" value="1"/>
</dbReference>
<feature type="domain" description="DALR anticodon binding" evidence="10">
    <location>
        <begin position="450"/>
        <end position="562"/>
    </location>
</feature>
<dbReference type="CDD" id="cd07956">
    <property type="entry name" value="Anticodon_Ia_Arg"/>
    <property type="match status" value="1"/>
</dbReference>
<dbReference type="InterPro" id="IPR005148">
    <property type="entry name" value="Arg-tRNA-synth_N"/>
</dbReference>
<dbReference type="InterPro" id="IPR009080">
    <property type="entry name" value="tRNAsynth_Ia_anticodon-bd"/>
</dbReference>
<keyword evidence="3 8" id="KW-0547">Nucleotide-binding</keyword>
<evidence type="ECO:0000256" key="3">
    <source>
        <dbReference type="ARBA" id="ARBA00022741"/>
    </source>
</evidence>
<evidence type="ECO:0000313" key="13">
    <source>
        <dbReference type="Proteomes" id="UP001275436"/>
    </source>
</evidence>
<dbReference type="Pfam" id="PF00750">
    <property type="entry name" value="tRNA-synt_1d"/>
    <property type="match status" value="1"/>
</dbReference>
<feature type="domain" description="Arginyl tRNA synthetase N-terminal" evidence="11">
    <location>
        <begin position="5"/>
        <end position="84"/>
    </location>
</feature>
<evidence type="ECO:0000313" key="12">
    <source>
        <dbReference type="EMBL" id="GLO65260.1"/>
    </source>
</evidence>
<evidence type="ECO:0000256" key="4">
    <source>
        <dbReference type="ARBA" id="ARBA00022840"/>
    </source>
</evidence>
<evidence type="ECO:0000256" key="2">
    <source>
        <dbReference type="ARBA" id="ARBA00022598"/>
    </source>
</evidence>
<dbReference type="InterPro" id="IPR035684">
    <property type="entry name" value="ArgRS_core"/>
</dbReference>
<dbReference type="InterPro" id="IPR014729">
    <property type="entry name" value="Rossmann-like_a/b/a_fold"/>
</dbReference>
<accession>A0ABQ5TJG3</accession>
<dbReference type="Proteomes" id="UP001275436">
    <property type="component" value="Unassembled WGS sequence"/>
</dbReference>
<feature type="short sequence motif" description="'HIGH' region" evidence="8">
    <location>
        <begin position="122"/>
        <end position="132"/>
    </location>
</feature>
<dbReference type="InterPro" id="IPR036695">
    <property type="entry name" value="Arg-tRNA-synth_N_sf"/>
</dbReference>
<dbReference type="InterPro" id="IPR008909">
    <property type="entry name" value="DALR_anticod-bd"/>
</dbReference>
<dbReference type="PANTHER" id="PTHR11956">
    <property type="entry name" value="ARGINYL-TRNA SYNTHETASE"/>
    <property type="match status" value="1"/>
</dbReference>
<dbReference type="Pfam" id="PF05746">
    <property type="entry name" value="DALR_1"/>
    <property type="match status" value="1"/>
</dbReference>
<comment type="caution">
    <text evidence="12">The sequence shown here is derived from an EMBL/GenBank/DDBJ whole genome shotgun (WGS) entry which is preliminary data.</text>
</comment>
<comment type="subcellular location">
    <subcellularLocation>
        <location evidence="8">Cytoplasm</location>
    </subcellularLocation>
</comment>
<dbReference type="Pfam" id="PF03485">
    <property type="entry name" value="Arg_tRNA_synt_N"/>
    <property type="match status" value="1"/>
</dbReference>
<dbReference type="InterPro" id="IPR001278">
    <property type="entry name" value="Arg-tRNA-ligase"/>
</dbReference>
<evidence type="ECO:0000256" key="7">
    <source>
        <dbReference type="ARBA" id="ARBA00049339"/>
    </source>
</evidence>
<name>A0ABQ5TJG3_9BACI</name>
<dbReference type="SUPFAM" id="SSF52374">
    <property type="entry name" value="Nucleotidylyl transferase"/>
    <property type="match status" value="1"/>
</dbReference>
<evidence type="ECO:0000256" key="1">
    <source>
        <dbReference type="ARBA" id="ARBA00005594"/>
    </source>
</evidence>
<evidence type="ECO:0000256" key="9">
    <source>
        <dbReference type="RuleBase" id="RU363038"/>
    </source>
</evidence>
<dbReference type="HAMAP" id="MF_00123">
    <property type="entry name" value="Arg_tRNA_synth"/>
    <property type="match status" value="1"/>
</dbReference>
<dbReference type="NCBIfam" id="TIGR00456">
    <property type="entry name" value="argS"/>
    <property type="match status" value="1"/>
</dbReference>
<comment type="similarity">
    <text evidence="1 8 9">Belongs to the class-I aminoacyl-tRNA synthetase family.</text>
</comment>
<evidence type="ECO:0000256" key="8">
    <source>
        <dbReference type="HAMAP-Rule" id="MF_00123"/>
    </source>
</evidence>
<dbReference type="SMART" id="SM01016">
    <property type="entry name" value="Arg_tRNA_synt_N"/>
    <property type="match status" value="1"/>
</dbReference>
<dbReference type="EMBL" id="BSKO01000001">
    <property type="protein sequence ID" value="GLO65260.1"/>
    <property type="molecule type" value="Genomic_DNA"/>
</dbReference>
<comment type="catalytic activity">
    <reaction evidence="7 8">
        <text>tRNA(Arg) + L-arginine + ATP = L-arginyl-tRNA(Arg) + AMP + diphosphate</text>
        <dbReference type="Rhea" id="RHEA:20301"/>
        <dbReference type="Rhea" id="RHEA-COMP:9658"/>
        <dbReference type="Rhea" id="RHEA-COMP:9673"/>
        <dbReference type="ChEBI" id="CHEBI:30616"/>
        <dbReference type="ChEBI" id="CHEBI:32682"/>
        <dbReference type="ChEBI" id="CHEBI:33019"/>
        <dbReference type="ChEBI" id="CHEBI:78442"/>
        <dbReference type="ChEBI" id="CHEBI:78513"/>
        <dbReference type="ChEBI" id="CHEBI:456215"/>
        <dbReference type="EC" id="6.1.1.19"/>
    </reaction>
</comment>
<keyword evidence="2 8" id="KW-0436">Ligase</keyword>
<dbReference type="PANTHER" id="PTHR11956:SF5">
    <property type="entry name" value="ARGININE--TRNA LIGASE, CYTOPLASMIC"/>
    <property type="match status" value="1"/>
</dbReference>
<dbReference type="SUPFAM" id="SSF47323">
    <property type="entry name" value="Anticodon-binding domain of a subclass of class I aminoacyl-tRNA synthetases"/>
    <property type="match status" value="1"/>
</dbReference>
<keyword evidence="13" id="KW-1185">Reference proteome</keyword>
<sequence>MDAKQIFVQSLYECMDGNLEKERLYSLIEKPKQAKMGDLAFPCFELARNYRKNPQEIATQLVEEINSIYFERVEAVGAYVNVFLNKALFTKKILQQISKEKTNFGYSNLGEEKVITIDLSSPNIAKPFSMGHLRSTVIGNAIANIAEKVGYKTVRINHLGDWGTQFGKLMVAYQKWGNEDQVRANPIKELLQLYIRFHEEAEVDTKLNDIGRKWFKRLEDGDAQAEELWGWFREESLKDFSRIYELLGISFDSYNGEAFYNDKMDRVVHELQQKGLLIESEGAKVVTLEEENLPPCLIQKRDGTTLYATRDLTAAIYRYETYHFAKSLYVVGNEQTLHFTQLSYVLQKMGYNWAKNMKHISFGMMLKEGKKMSTRKGKLVLLEEVLQEAIQLANNNIMEKNPLLEKKEEVARQVGVGAVIFHDLKNDRHNDVEFSLEDMLRFEGETGPYIQYTHARMNSLLKKGGYRETNNVSVVDINEAWPIITRLMALQDTVMKAYNASDPSKIAKYLIELAREFNKYYANVRILGDEENKQARLQLVYSVKTVLKEGLRLLGIQAPDAM</sequence>
<protein>
    <recommendedName>
        <fullName evidence="8">Arginine--tRNA ligase</fullName>
        <ecNumber evidence="8">6.1.1.19</ecNumber>
    </recommendedName>
    <alternativeName>
        <fullName evidence="8">Arginyl-tRNA synthetase</fullName>
        <shortName evidence="8">ArgRS</shortName>
    </alternativeName>
</protein>
<evidence type="ECO:0000259" key="10">
    <source>
        <dbReference type="SMART" id="SM00836"/>
    </source>
</evidence>
<keyword evidence="6 8" id="KW-0030">Aminoacyl-tRNA synthetase</keyword>